<reference evidence="1" key="1">
    <citation type="submission" date="2018-05" db="EMBL/GenBank/DDBJ databases">
        <authorList>
            <person name="Lanie J.A."/>
            <person name="Ng W.-L."/>
            <person name="Kazmierczak K.M."/>
            <person name="Andrzejewski T.M."/>
            <person name="Davidsen T.M."/>
            <person name="Wayne K.J."/>
            <person name="Tettelin H."/>
            <person name="Glass J.I."/>
            <person name="Rusch D."/>
            <person name="Podicherti R."/>
            <person name="Tsui H.-C.T."/>
            <person name="Winkler M.E."/>
        </authorList>
    </citation>
    <scope>NUCLEOTIDE SEQUENCE</scope>
</reference>
<accession>A0A382U739</accession>
<dbReference type="AlphaFoldDB" id="A0A382U739"/>
<gene>
    <name evidence="1" type="ORF">METZ01_LOCUS382686</name>
</gene>
<dbReference type="EMBL" id="UINC01141848">
    <property type="protein sequence ID" value="SVD29832.1"/>
    <property type="molecule type" value="Genomic_DNA"/>
</dbReference>
<organism evidence="1">
    <name type="scientific">marine metagenome</name>
    <dbReference type="NCBI Taxonomy" id="408172"/>
    <lineage>
        <taxon>unclassified sequences</taxon>
        <taxon>metagenomes</taxon>
        <taxon>ecological metagenomes</taxon>
    </lineage>
</organism>
<feature type="non-terminal residue" evidence="1">
    <location>
        <position position="1"/>
    </location>
</feature>
<sequence>CIVGQAPALFSSGDVSEYNRLQERTKTFVYTIGSVKYGRT</sequence>
<protein>
    <submittedName>
        <fullName evidence="1">Uncharacterized protein</fullName>
    </submittedName>
</protein>
<evidence type="ECO:0000313" key="1">
    <source>
        <dbReference type="EMBL" id="SVD29832.1"/>
    </source>
</evidence>
<proteinExistence type="predicted"/>
<name>A0A382U739_9ZZZZ</name>